<evidence type="ECO:0000313" key="2">
    <source>
        <dbReference type="EMBL" id="MCK9875719.1"/>
    </source>
</evidence>
<organism evidence="2 3">
    <name type="scientific">Frankia umida</name>
    <dbReference type="NCBI Taxonomy" id="573489"/>
    <lineage>
        <taxon>Bacteria</taxon>
        <taxon>Bacillati</taxon>
        <taxon>Actinomycetota</taxon>
        <taxon>Actinomycetes</taxon>
        <taxon>Frankiales</taxon>
        <taxon>Frankiaceae</taxon>
        <taxon>Frankia</taxon>
    </lineage>
</organism>
<reference evidence="2 3" key="1">
    <citation type="submission" date="2022-04" db="EMBL/GenBank/DDBJ databases">
        <title>Genome diversity in the genus Frankia.</title>
        <authorList>
            <person name="Carlos-Shanley C."/>
            <person name="Hahn D."/>
        </authorList>
    </citation>
    <scope>NUCLEOTIDE SEQUENCE [LARGE SCALE GENOMIC DNA]</scope>
    <source>
        <strain evidence="2 3">Ag45/Mut15</strain>
    </source>
</reference>
<dbReference type="PANTHER" id="PTHR33164:SF99">
    <property type="entry name" value="MARR FAMILY REGULATORY PROTEIN"/>
    <property type="match status" value="1"/>
</dbReference>
<dbReference type="PROSITE" id="PS50995">
    <property type="entry name" value="HTH_MARR_2"/>
    <property type="match status" value="1"/>
</dbReference>
<proteinExistence type="predicted"/>
<dbReference type="SMART" id="SM00347">
    <property type="entry name" value="HTH_MARR"/>
    <property type="match status" value="1"/>
</dbReference>
<gene>
    <name evidence="2" type="ORF">MXD59_08025</name>
</gene>
<evidence type="ECO:0000259" key="1">
    <source>
        <dbReference type="PROSITE" id="PS50995"/>
    </source>
</evidence>
<dbReference type="RefSeq" id="WP_248824133.1">
    <property type="nucleotide sequence ID" value="NZ_JALKFT010000006.1"/>
</dbReference>
<dbReference type="PRINTS" id="PR00598">
    <property type="entry name" value="HTHMARR"/>
</dbReference>
<feature type="domain" description="HTH marR-type" evidence="1">
    <location>
        <begin position="21"/>
        <end position="157"/>
    </location>
</feature>
<name>A0ABT0JVZ5_9ACTN</name>
<dbReference type="SUPFAM" id="SSF46785">
    <property type="entry name" value="Winged helix' DNA-binding domain"/>
    <property type="match status" value="1"/>
</dbReference>
<accession>A0ABT0JVZ5</accession>
<comment type="caution">
    <text evidence="2">The sequence shown here is derived from an EMBL/GenBank/DDBJ whole genome shotgun (WGS) entry which is preliminary data.</text>
</comment>
<dbReference type="PANTHER" id="PTHR33164">
    <property type="entry name" value="TRANSCRIPTIONAL REGULATOR, MARR FAMILY"/>
    <property type="match status" value="1"/>
</dbReference>
<protein>
    <submittedName>
        <fullName evidence="2">MarR family transcriptional regulator</fullName>
    </submittedName>
</protein>
<dbReference type="InterPro" id="IPR039422">
    <property type="entry name" value="MarR/SlyA-like"/>
</dbReference>
<sequence>MVEDTVGASSETDSVWVDARGMRAWRALLQAHAHVSRVLEAELERAHDLPLASYDVLVQLSEAPEHELRMSELAAAVLLSRSGLTRLVDRLAREGLVTRRSCPSDARGTLAVLTPQGLDRLRVASGTHLKGVGRHVLSRYSRAEQEQLAVLLERLGSPREGTCGRGV</sequence>
<keyword evidence="3" id="KW-1185">Reference proteome</keyword>
<dbReference type="InterPro" id="IPR000835">
    <property type="entry name" value="HTH_MarR-typ"/>
</dbReference>
<dbReference type="EMBL" id="JALKFT010000006">
    <property type="protein sequence ID" value="MCK9875719.1"/>
    <property type="molecule type" value="Genomic_DNA"/>
</dbReference>
<dbReference type="InterPro" id="IPR036390">
    <property type="entry name" value="WH_DNA-bd_sf"/>
</dbReference>
<dbReference type="Proteomes" id="UP001201873">
    <property type="component" value="Unassembled WGS sequence"/>
</dbReference>
<dbReference type="InterPro" id="IPR036388">
    <property type="entry name" value="WH-like_DNA-bd_sf"/>
</dbReference>
<dbReference type="Pfam" id="PF12802">
    <property type="entry name" value="MarR_2"/>
    <property type="match status" value="1"/>
</dbReference>
<evidence type="ECO:0000313" key="3">
    <source>
        <dbReference type="Proteomes" id="UP001201873"/>
    </source>
</evidence>
<dbReference type="Gene3D" id="1.10.10.10">
    <property type="entry name" value="Winged helix-like DNA-binding domain superfamily/Winged helix DNA-binding domain"/>
    <property type="match status" value="1"/>
</dbReference>